<feature type="compositionally biased region" description="Low complexity" evidence="1">
    <location>
        <begin position="227"/>
        <end position="245"/>
    </location>
</feature>
<protein>
    <recommendedName>
        <fullName evidence="2">S phase cyclin A-associated protein in the endoplasmic reticulum N-terminal domain-containing protein</fullName>
    </recommendedName>
</protein>
<proteinExistence type="predicted"/>
<feature type="compositionally biased region" description="Basic and acidic residues" evidence="1">
    <location>
        <begin position="508"/>
        <end position="532"/>
    </location>
</feature>
<gene>
    <name evidence="3" type="ORF">ANCDUO_16224</name>
</gene>
<organism evidence="3 4">
    <name type="scientific">Ancylostoma duodenale</name>
    <dbReference type="NCBI Taxonomy" id="51022"/>
    <lineage>
        <taxon>Eukaryota</taxon>
        <taxon>Metazoa</taxon>
        <taxon>Ecdysozoa</taxon>
        <taxon>Nematoda</taxon>
        <taxon>Chromadorea</taxon>
        <taxon>Rhabditida</taxon>
        <taxon>Rhabditina</taxon>
        <taxon>Rhabditomorpha</taxon>
        <taxon>Strongyloidea</taxon>
        <taxon>Ancylostomatidae</taxon>
        <taxon>Ancylostomatinae</taxon>
        <taxon>Ancylostoma</taxon>
    </lineage>
</organism>
<feature type="region of interest" description="Disordered" evidence="1">
    <location>
        <begin position="174"/>
        <end position="256"/>
    </location>
</feature>
<feature type="region of interest" description="Disordered" evidence="1">
    <location>
        <begin position="454"/>
        <end position="479"/>
    </location>
</feature>
<reference evidence="3 4" key="1">
    <citation type="submission" date="2013-12" db="EMBL/GenBank/DDBJ databases">
        <title>Draft genome of the parsitic nematode Ancylostoma duodenale.</title>
        <authorList>
            <person name="Mitreva M."/>
        </authorList>
    </citation>
    <scope>NUCLEOTIDE SEQUENCE [LARGE SCALE GENOMIC DNA]</scope>
    <source>
        <strain evidence="3 4">Zhejiang</strain>
    </source>
</reference>
<keyword evidence="4" id="KW-1185">Reference proteome</keyword>
<dbReference type="OrthoDB" id="71500at2759"/>
<feature type="compositionally biased region" description="Polar residues" evidence="1">
    <location>
        <begin position="187"/>
        <end position="197"/>
    </location>
</feature>
<evidence type="ECO:0000259" key="2">
    <source>
        <dbReference type="Pfam" id="PF16501"/>
    </source>
</evidence>
<dbReference type="Proteomes" id="UP000054047">
    <property type="component" value="Unassembled WGS sequence"/>
</dbReference>
<sequence length="633" mass="72620">LFSPCRSRIYSSCRIGFRRKRGQQWAYYVESFKRTVDCLYEICRSDHNINGCKEAIIYLENSKRDFESLINTIKVETSWDESTRPQAVAWEIRKSTRSPVEVALDSLTPILISDNARDPQCEEDDDFKEAIRYATIVVRTNKQLPIDFPIDFRFTPLSLDNEWQVVLPRRKRSTSSSSEIVVHRDSVSSTPSPQQRTEVVEPPRPNVYDRLSAPRRTISPSVGDVTSASPRPSAIRSSSSSQPARLTCPRSAMDLPQTKASMAKMAYSRQLLWERNQSMLAEKLRAKQRMERVDRQRRRAGPTRCGIHFADRSPAQRNAGSFRQCRQGNSAPVSERNPSVDRSLQSINEVGEGDEMEAVPADPTPTDPSKDRDNARFSATRSEPAFGEVSSLLGLDDDVEWKEMTEEEESLALEEHSLNLEIEHEESFSIDVELERQVAAEAEALEKFELSQKAAFSTNQDKPSNGDSNSGTNLDRTHDDIRRRPILTWSEVVGRELVAPYREPGTVAERHEKMSSPSRRRCEKDDADFSSRHAEKLRRATELREQLQAEKTARLRELARRVEEVREKRQKVIERKRLLLESRMERAQENREKNITEIIRRAKDDEQKVLEVQFINSLQGGNMIPDLRMRDAG</sequence>
<feature type="non-terminal residue" evidence="3">
    <location>
        <position position="633"/>
    </location>
</feature>
<dbReference type="AlphaFoldDB" id="A0A0C2CBF1"/>
<evidence type="ECO:0000256" key="1">
    <source>
        <dbReference type="SAM" id="MobiDB-lite"/>
    </source>
</evidence>
<dbReference type="PANTHER" id="PTHR31434">
    <property type="entry name" value="S PHASE CYCLIN A-ASSOCIATED PROTEIN IN THE ENDOPLASMIC RETICULUM"/>
    <property type="match status" value="1"/>
</dbReference>
<feature type="region of interest" description="Disordered" evidence="1">
    <location>
        <begin position="287"/>
        <end position="383"/>
    </location>
</feature>
<feature type="non-terminal residue" evidence="3">
    <location>
        <position position="1"/>
    </location>
</feature>
<feature type="domain" description="S phase cyclin A-associated protein in the endoplasmic reticulum N-terminal" evidence="2">
    <location>
        <begin position="22"/>
        <end position="99"/>
    </location>
</feature>
<dbReference type="InterPro" id="IPR032446">
    <property type="entry name" value="SCAPER_N"/>
</dbReference>
<name>A0A0C2CBF1_9BILA</name>
<feature type="compositionally biased region" description="Polar residues" evidence="1">
    <location>
        <begin position="315"/>
        <end position="348"/>
    </location>
</feature>
<accession>A0A0C2CBF1</accession>
<dbReference type="Gene3D" id="6.10.280.30">
    <property type="match status" value="1"/>
</dbReference>
<feature type="compositionally biased region" description="Polar residues" evidence="1">
    <location>
        <begin position="454"/>
        <end position="474"/>
    </location>
</feature>
<evidence type="ECO:0000313" key="4">
    <source>
        <dbReference type="Proteomes" id="UP000054047"/>
    </source>
</evidence>
<dbReference type="EMBL" id="KN740730">
    <property type="protein sequence ID" value="KIH53643.1"/>
    <property type="molecule type" value="Genomic_DNA"/>
</dbReference>
<dbReference type="PANTHER" id="PTHR31434:SF2">
    <property type="entry name" value="S PHASE CYCLIN A-ASSOCIATED PROTEIN IN THE ENDOPLASMIC RETICULUM"/>
    <property type="match status" value="1"/>
</dbReference>
<evidence type="ECO:0000313" key="3">
    <source>
        <dbReference type="EMBL" id="KIH53643.1"/>
    </source>
</evidence>
<feature type="region of interest" description="Disordered" evidence="1">
    <location>
        <begin position="504"/>
        <end position="532"/>
    </location>
</feature>
<dbReference type="Pfam" id="PF16501">
    <property type="entry name" value="SCAPER_N"/>
    <property type="match status" value="1"/>
</dbReference>